<keyword evidence="7" id="KW-1185">Reference proteome</keyword>
<dbReference type="InterPro" id="IPR036086">
    <property type="entry name" value="ParB/Sulfiredoxin_sf"/>
</dbReference>
<reference evidence="6" key="1">
    <citation type="submission" date="2020-08" db="EMBL/GenBank/DDBJ databases">
        <title>Genome public.</title>
        <authorList>
            <person name="Liu C."/>
            <person name="Sun Q."/>
        </authorList>
    </citation>
    <scope>NUCLEOTIDE SEQUENCE</scope>
    <source>
        <strain evidence="6">NSJ-28</strain>
    </source>
</reference>
<dbReference type="PIRSF" id="PIRSF036758">
    <property type="entry name" value="Aden_M_ParB"/>
    <property type="match status" value="1"/>
</dbReference>
<dbReference type="InterPro" id="IPR015840">
    <property type="entry name" value="DNA_MeTrfase_ParB"/>
</dbReference>
<dbReference type="Pfam" id="PF02195">
    <property type="entry name" value="ParB_N"/>
    <property type="match status" value="1"/>
</dbReference>
<dbReference type="Pfam" id="PF01555">
    <property type="entry name" value="N6_N4_Mtase"/>
    <property type="match status" value="1"/>
</dbReference>
<evidence type="ECO:0000256" key="1">
    <source>
        <dbReference type="ARBA" id="ARBA00022603"/>
    </source>
</evidence>
<protein>
    <submittedName>
        <fullName evidence="6">Site-specific DNA-methyltransferase</fullName>
    </submittedName>
</protein>
<dbReference type="SUPFAM" id="SSF110849">
    <property type="entry name" value="ParB/Sulfiredoxin"/>
    <property type="match status" value="1"/>
</dbReference>
<keyword evidence="3" id="KW-0949">S-adenosyl-L-methionine</keyword>
<accession>A0A923LV54</accession>
<dbReference type="GO" id="GO:0009307">
    <property type="term" value="P:DNA restriction-modification system"/>
    <property type="evidence" value="ECO:0007669"/>
    <property type="project" value="UniProtKB-KW"/>
</dbReference>
<comment type="caution">
    <text evidence="6">The sequence shown here is derived from an EMBL/GenBank/DDBJ whole genome shotgun (WGS) entry which is preliminary data.</text>
</comment>
<name>A0A923LV54_9FIRM</name>
<dbReference type="SUPFAM" id="SSF53335">
    <property type="entry name" value="S-adenosyl-L-methionine-dependent methyltransferases"/>
    <property type="match status" value="1"/>
</dbReference>
<dbReference type="GO" id="GO:0032259">
    <property type="term" value="P:methylation"/>
    <property type="evidence" value="ECO:0007669"/>
    <property type="project" value="UniProtKB-KW"/>
</dbReference>
<dbReference type="Gene3D" id="3.90.1530.10">
    <property type="entry name" value="Conserved hypothetical protein from pyrococcus furiosus pfu- 392566-001, ParB domain"/>
    <property type="match status" value="1"/>
</dbReference>
<feature type="domain" description="ParB-like N-terminal" evidence="5">
    <location>
        <begin position="11"/>
        <end position="97"/>
    </location>
</feature>
<dbReference type="AlphaFoldDB" id="A0A923LV54"/>
<evidence type="ECO:0000256" key="4">
    <source>
        <dbReference type="ARBA" id="ARBA00022747"/>
    </source>
</evidence>
<gene>
    <name evidence="6" type="ORF">H8S45_04500</name>
</gene>
<dbReference type="InterPro" id="IPR002295">
    <property type="entry name" value="N4/N6-MTase_EcoPI_Mod-like"/>
</dbReference>
<dbReference type="SMART" id="SM00470">
    <property type="entry name" value="ParB"/>
    <property type="match status" value="1"/>
</dbReference>
<keyword evidence="4" id="KW-0680">Restriction system</keyword>
<dbReference type="CDD" id="cd16403">
    <property type="entry name" value="ParB_N_like_MT"/>
    <property type="match status" value="1"/>
</dbReference>
<dbReference type="Proteomes" id="UP000606499">
    <property type="component" value="Unassembled WGS sequence"/>
</dbReference>
<evidence type="ECO:0000313" key="7">
    <source>
        <dbReference type="Proteomes" id="UP000606499"/>
    </source>
</evidence>
<dbReference type="EMBL" id="JACOPL010000003">
    <property type="protein sequence ID" value="MBC5724720.1"/>
    <property type="molecule type" value="Genomic_DNA"/>
</dbReference>
<dbReference type="Gene3D" id="3.40.50.150">
    <property type="entry name" value="Vaccinia Virus protein VP39"/>
    <property type="match status" value="1"/>
</dbReference>
<evidence type="ECO:0000259" key="5">
    <source>
        <dbReference type="SMART" id="SM00470"/>
    </source>
</evidence>
<dbReference type="InterPro" id="IPR002941">
    <property type="entry name" value="DNA_methylase_N4/N6"/>
</dbReference>
<evidence type="ECO:0000313" key="6">
    <source>
        <dbReference type="EMBL" id="MBC5724720.1"/>
    </source>
</evidence>
<dbReference type="GO" id="GO:0003677">
    <property type="term" value="F:DNA binding"/>
    <property type="evidence" value="ECO:0007669"/>
    <property type="project" value="InterPro"/>
</dbReference>
<dbReference type="GO" id="GO:0008170">
    <property type="term" value="F:N-methyltransferase activity"/>
    <property type="evidence" value="ECO:0007669"/>
    <property type="project" value="InterPro"/>
</dbReference>
<proteinExistence type="predicted"/>
<sequence>MNRMETTTKLELLDPAALIPSAANPRVHSQRQIRELRASLREYGVVSPVLVDQERNIIAGHAVVEAALAECVPAVPCVYVEHLTPTQRKAYMIASNRLAEKSHWDDGLLDACLQELFDAGFDLRLTGFGEYRLSDALARDAAPDLPDGGQEIDQCRRGDLWELGSHRLLCGDATRPEDMRRLMRDERAWLLLTDPPYNVDYHGGTAEHLTIANDNLPADRFQAFLTDALTAARGALMPGAAFYIWYGASSTMQFLAACQTAKLPVHAYLVWVKNQFVLGRQDYNWQHEPCLAGGLAPADYDGCLYGWDARAGHRWFGGDGQGTVYFCDKPQESAEHPTMKPVELFARQIRNSTKKGELVLDPFCGSGTAVLVAETYGRRCRAMELSPHNCDVIIRRWEEMTGRKAVLLEGGAADGGTETAD</sequence>
<keyword evidence="2" id="KW-0808">Transferase</keyword>
<evidence type="ECO:0000256" key="3">
    <source>
        <dbReference type="ARBA" id="ARBA00022691"/>
    </source>
</evidence>
<organism evidence="6 7">
    <name type="scientific">Agathobaculum faecis</name>
    <dbReference type="NCBI Taxonomy" id="2763013"/>
    <lineage>
        <taxon>Bacteria</taxon>
        <taxon>Bacillati</taxon>
        <taxon>Bacillota</taxon>
        <taxon>Clostridia</taxon>
        <taxon>Eubacteriales</taxon>
        <taxon>Butyricicoccaceae</taxon>
        <taxon>Agathobaculum</taxon>
    </lineage>
</organism>
<evidence type="ECO:0000256" key="2">
    <source>
        <dbReference type="ARBA" id="ARBA00022679"/>
    </source>
</evidence>
<dbReference type="InterPro" id="IPR003115">
    <property type="entry name" value="ParB_N"/>
</dbReference>
<keyword evidence="1" id="KW-0489">Methyltransferase</keyword>
<dbReference type="PRINTS" id="PR00506">
    <property type="entry name" value="D21N6MTFRASE"/>
</dbReference>
<dbReference type="InterPro" id="IPR029063">
    <property type="entry name" value="SAM-dependent_MTases_sf"/>
</dbReference>